<gene>
    <name evidence="3" type="ORF">JX360_14830</name>
</gene>
<sequence length="133" mass="15188">MDPLPKRTTLQNTGDAGENWVRQYLGRQGWQILAQQWRCRWGELDLVAARAGVLAFVEVKTRSSGSWDQVGLLAVGILKQRRLIRAAQAFLSQHPHLSEWPCRFDVALVERRTSQEGTGYALVDYREGAFELY</sequence>
<dbReference type="HAMAP" id="MF_00048">
    <property type="entry name" value="UPF0102"/>
    <property type="match status" value="1"/>
</dbReference>
<dbReference type="PANTHER" id="PTHR34039:SF1">
    <property type="entry name" value="UPF0102 PROTEIN YRAN"/>
    <property type="match status" value="1"/>
</dbReference>
<comment type="caution">
    <text evidence="3">The sequence shown here is derived from an EMBL/GenBank/DDBJ whole genome shotgun (WGS) entry which is preliminary data.</text>
</comment>
<dbReference type="RefSeq" id="WP_244352425.1">
    <property type="nucleotide sequence ID" value="NZ_JAFIRA010000049.1"/>
</dbReference>
<dbReference type="Gene3D" id="3.40.1350.10">
    <property type="match status" value="1"/>
</dbReference>
<dbReference type="InterPro" id="IPR003509">
    <property type="entry name" value="UPF0102_YraN-like"/>
</dbReference>
<evidence type="ECO:0000313" key="3">
    <source>
        <dbReference type="EMBL" id="MCJ2544162.1"/>
    </source>
</evidence>
<dbReference type="InterPro" id="IPR011856">
    <property type="entry name" value="tRNA_endonuc-like_dom_sf"/>
</dbReference>
<dbReference type="NCBIfam" id="NF009150">
    <property type="entry name" value="PRK12497.1-3"/>
    <property type="match status" value="1"/>
</dbReference>
<keyword evidence="4" id="KW-1185">Reference proteome</keyword>
<dbReference type="EMBL" id="JAFIRA010000049">
    <property type="protein sequence ID" value="MCJ2544162.1"/>
    <property type="molecule type" value="Genomic_DNA"/>
</dbReference>
<accession>A0ABT0CEE6</accession>
<organism evidence="3 4">
    <name type="scientific">Thermostichus vulcanus str. 'Rupite'</name>
    <dbReference type="NCBI Taxonomy" id="2813851"/>
    <lineage>
        <taxon>Bacteria</taxon>
        <taxon>Bacillati</taxon>
        <taxon>Cyanobacteriota</taxon>
        <taxon>Cyanophyceae</taxon>
        <taxon>Thermostichales</taxon>
        <taxon>Thermostichaceae</taxon>
        <taxon>Thermostichus</taxon>
    </lineage>
</organism>
<evidence type="ECO:0000256" key="1">
    <source>
        <dbReference type="ARBA" id="ARBA00006738"/>
    </source>
</evidence>
<comment type="similarity">
    <text evidence="1 2">Belongs to the UPF0102 family.</text>
</comment>
<proteinExistence type="inferred from homology"/>
<dbReference type="Proteomes" id="UP000830835">
    <property type="component" value="Unassembled WGS sequence"/>
</dbReference>
<evidence type="ECO:0000313" key="4">
    <source>
        <dbReference type="Proteomes" id="UP000830835"/>
    </source>
</evidence>
<dbReference type="SUPFAM" id="SSF52980">
    <property type="entry name" value="Restriction endonuclease-like"/>
    <property type="match status" value="1"/>
</dbReference>
<dbReference type="PANTHER" id="PTHR34039">
    <property type="entry name" value="UPF0102 PROTEIN YRAN"/>
    <property type="match status" value="1"/>
</dbReference>
<name>A0ABT0CEE6_THEVL</name>
<evidence type="ECO:0000256" key="2">
    <source>
        <dbReference type="HAMAP-Rule" id="MF_00048"/>
    </source>
</evidence>
<dbReference type="NCBIfam" id="TIGR00252">
    <property type="entry name" value="YraN family protein"/>
    <property type="match status" value="1"/>
</dbReference>
<dbReference type="Pfam" id="PF02021">
    <property type="entry name" value="UPF0102"/>
    <property type="match status" value="1"/>
</dbReference>
<protein>
    <recommendedName>
        <fullName evidence="2">UPF0102 protein JX360_14830</fullName>
    </recommendedName>
</protein>
<dbReference type="InterPro" id="IPR011335">
    <property type="entry name" value="Restrct_endonuc-II-like"/>
</dbReference>
<reference evidence="3" key="1">
    <citation type="submission" date="2021-02" db="EMBL/GenBank/DDBJ databases">
        <title>The CRISPR/cas machinery reduction and long-range gene transfer in the hot spring cyanobacterium Synechococcus.</title>
        <authorList>
            <person name="Dvorak P."/>
            <person name="Jahodarova E."/>
            <person name="Hasler P."/>
            <person name="Poulickova A."/>
        </authorList>
    </citation>
    <scope>NUCLEOTIDE SEQUENCE</scope>
    <source>
        <strain evidence="3">Rupite</strain>
    </source>
</reference>